<keyword evidence="1" id="KW-0812">Transmembrane</keyword>
<protein>
    <submittedName>
        <fullName evidence="2">DUF4381 domain-containing protein</fullName>
    </submittedName>
</protein>
<evidence type="ECO:0000313" key="2">
    <source>
        <dbReference type="EMBL" id="MFC5819199.1"/>
    </source>
</evidence>
<comment type="caution">
    <text evidence="2">The sequence shown here is derived from an EMBL/GenBank/DDBJ whole genome shotgun (WGS) entry which is preliminary data.</text>
</comment>
<organism evidence="2 3">
    <name type="scientific">Nonomuraea harbinensis</name>
    <dbReference type="NCBI Taxonomy" id="1286938"/>
    <lineage>
        <taxon>Bacteria</taxon>
        <taxon>Bacillati</taxon>
        <taxon>Actinomycetota</taxon>
        <taxon>Actinomycetes</taxon>
        <taxon>Streptosporangiales</taxon>
        <taxon>Streptosporangiaceae</taxon>
        <taxon>Nonomuraea</taxon>
    </lineage>
</organism>
<sequence length="765" mass="83858">MCADRHPLHDDTLLLDMYMHALTEVLAKEEIRSALDELGISANRVRHMLVSDARQVLALAPEEFAAYEVARRTTADDAGFDPFEGVRWAGGALLAGGAALLVAGLATGWWWSWGWILFWAAGTTFIAAGAAFGMLWLRRPRLGRRFFQAELAQEADNARDALMKRLARHELLGEVRTRINTLRAYRFDRTFNVTSSPGLSEIHDSLYEVPTRAALEVENLIMNVAGISLGIAGPRGSGKSTIVRHHCGTPSREPRPPRTMDVLLHGRLPTASIGDVRCLVSAPVDYAARDFVLHLFAAFCRRVVSAFAPAARARPWQRWLLVPHAIVPVVSAAAVRVVTAVLAVAVLLLVAPSPWTAGVAVLTGTICLVRCAYGVSRRVQRAGADGRALRHHARSVTADAKRNLFRVRHLQSHSTGWSGTLRLPAAAEGQLSGGVTRAEQPLSHPEVVEEFRGFARRVSALVHAHGGRVFVGVDELDKIGSAGQAERFLNELKGVFGIPHVYFLVSVSDDALDAFERRGIPVRDAFDSSFDEIVRVGRITYQESRRLLYRRVIGLSEPYVGLCHVLSGGVARDLIRAARRVVQIGTSQGRSAEPPWEDVLEADRFVMRTQEETSTVPVRLADVSAAIVHEEISRKALAFTHALTGASSAGGTVLQSILYHVGPATSSSRLLDALLLRADDEPPEVTRLRVDYAAYVYFCQTVGDMFGSSLDDARLERCTRTPAWEGGFDALATARAAFVADSRIAWRAISRIRRAWELTVRDLTL</sequence>
<evidence type="ECO:0000313" key="3">
    <source>
        <dbReference type="Proteomes" id="UP001596096"/>
    </source>
</evidence>
<keyword evidence="3" id="KW-1185">Reference proteome</keyword>
<accession>A0ABW1C0V5</accession>
<keyword evidence="1" id="KW-1133">Transmembrane helix</keyword>
<evidence type="ECO:0000256" key="1">
    <source>
        <dbReference type="SAM" id="Phobius"/>
    </source>
</evidence>
<dbReference type="Proteomes" id="UP001596096">
    <property type="component" value="Unassembled WGS sequence"/>
</dbReference>
<gene>
    <name evidence="2" type="ORF">ACFPUY_29230</name>
</gene>
<feature type="transmembrane region" description="Helical" evidence="1">
    <location>
        <begin position="116"/>
        <end position="137"/>
    </location>
</feature>
<dbReference type="EMBL" id="JBHSNW010000017">
    <property type="protein sequence ID" value="MFC5819199.1"/>
    <property type="molecule type" value="Genomic_DNA"/>
</dbReference>
<name>A0ABW1C0V5_9ACTN</name>
<reference evidence="3" key="1">
    <citation type="journal article" date="2019" name="Int. J. Syst. Evol. Microbiol.">
        <title>The Global Catalogue of Microorganisms (GCM) 10K type strain sequencing project: providing services to taxonomists for standard genome sequencing and annotation.</title>
        <authorList>
            <consortium name="The Broad Institute Genomics Platform"/>
            <consortium name="The Broad Institute Genome Sequencing Center for Infectious Disease"/>
            <person name="Wu L."/>
            <person name="Ma J."/>
        </authorList>
    </citation>
    <scope>NUCLEOTIDE SEQUENCE [LARGE SCALE GENOMIC DNA]</scope>
    <source>
        <strain evidence="3">CGMCC 4.7106</strain>
    </source>
</reference>
<proteinExistence type="predicted"/>
<feature type="transmembrane region" description="Helical" evidence="1">
    <location>
        <begin position="88"/>
        <end position="110"/>
    </location>
</feature>
<dbReference type="RefSeq" id="WP_219550847.1">
    <property type="nucleotide sequence ID" value="NZ_JAHKRN010000063.1"/>
</dbReference>
<keyword evidence="1" id="KW-0472">Membrane</keyword>